<dbReference type="EMBL" id="MDTQ01000001">
    <property type="protein sequence ID" value="ODC02561.1"/>
    <property type="molecule type" value="Genomic_DNA"/>
</dbReference>
<evidence type="ECO:0000313" key="2">
    <source>
        <dbReference type="Proteomes" id="UP000094291"/>
    </source>
</evidence>
<gene>
    <name evidence="1" type="ORF">BFW38_02370</name>
</gene>
<accession>A0A1E2V6F2</accession>
<evidence type="ECO:0000313" key="1">
    <source>
        <dbReference type="EMBL" id="ODC02561.1"/>
    </source>
</evidence>
<dbReference type="OrthoDB" id="6900486at2"/>
<comment type="caution">
    <text evidence="1">The sequence shown here is derived from an EMBL/GenBank/DDBJ whole genome shotgun (WGS) entry which is preliminary data.</text>
</comment>
<sequence length="167" mass="18125">MTTAPSTQAHCARKPAAGPLRFHHRKPFPLHHLPFIDKVPGKRGLSFWAVPKTGGYSGGCKTGESLARIYLKHLKTHHPGFNEGRLQSIVLDMCEVERSGHPEQSARCGQVVGFFSELECWLIAAVQHLDGGLDQDENKTLLKAANAGLNFNNEAGTSTSIAEDKGA</sequence>
<reference evidence="1 2" key="1">
    <citation type="submission" date="2016-08" db="EMBL/GenBank/DDBJ databases">
        <authorList>
            <person name="Seilhamer J.J."/>
        </authorList>
    </citation>
    <scope>NUCLEOTIDE SEQUENCE [LARGE SCALE GENOMIC DNA]</scope>
    <source>
        <strain evidence="1 2">PH27A</strain>
    </source>
</reference>
<dbReference type="AlphaFoldDB" id="A0A1E2V6F2"/>
<organism evidence="1 2">
    <name type="scientific">Terasakiispira papahanaumokuakeensis</name>
    <dbReference type="NCBI Taxonomy" id="197479"/>
    <lineage>
        <taxon>Bacteria</taxon>
        <taxon>Pseudomonadati</taxon>
        <taxon>Pseudomonadota</taxon>
        <taxon>Gammaproteobacteria</taxon>
        <taxon>Oceanospirillales</taxon>
        <taxon>Terasakiispira</taxon>
    </lineage>
</organism>
<dbReference type="Proteomes" id="UP000094291">
    <property type="component" value="Unassembled WGS sequence"/>
</dbReference>
<name>A0A1E2V6F2_9GAMM</name>
<protein>
    <submittedName>
        <fullName evidence="1">Uncharacterized protein</fullName>
    </submittedName>
</protein>
<dbReference type="RefSeq" id="WP_068996946.1">
    <property type="nucleotide sequence ID" value="NZ_MDTQ01000001.1"/>
</dbReference>
<keyword evidence="2" id="KW-1185">Reference proteome</keyword>
<proteinExistence type="predicted"/>